<organism evidence="4">
    <name type="scientific">marine sediment metagenome</name>
    <dbReference type="NCBI Taxonomy" id="412755"/>
    <lineage>
        <taxon>unclassified sequences</taxon>
        <taxon>metagenomes</taxon>
        <taxon>ecological metagenomes</taxon>
    </lineage>
</organism>
<dbReference type="InterPro" id="IPR013848">
    <property type="entry name" value="Methylthiotransferase_N"/>
</dbReference>
<feature type="domain" description="MTTase N-terminal" evidence="3">
    <location>
        <begin position="1"/>
        <end position="100"/>
    </location>
</feature>
<name>X0ZYF1_9ZZZZ</name>
<dbReference type="InterPro" id="IPR058240">
    <property type="entry name" value="rSAM_sf"/>
</dbReference>
<evidence type="ECO:0000259" key="3">
    <source>
        <dbReference type="PROSITE" id="PS51449"/>
    </source>
</evidence>
<dbReference type="PROSITE" id="PS01278">
    <property type="entry name" value="MTTASE_RADICAL"/>
    <property type="match status" value="1"/>
</dbReference>
<dbReference type="InterPro" id="IPR038135">
    <property type="entry name" value="Methylthiotransferase_N_sf"/>
</dbReference>
<dbReference type="PANTHER" id="PTHR11918:SF45">
    <property type="entry name" value="THREONYLCARBAMOYLADENOSINE TRNA METHYLTHIOTRANSFERASE"/>
    <property type="match status" value="1"/>
</dbReference>
<evidence type="ECO:0000256" key="1">
    <source>
        <dbReference type="ARBA" id="ARBA00001966"/>
    </source>
</evidence>
<dbReference type="GO" id="GO:0035598">
    <property type="term" value="F:tRNA (N(6)-L-threonylcarbamoyladenosine(37)-C(2))-methylthiotransferase activity"/>
    <property type="evidence" value="ECO:0007669"/>
    <property type="project" value="TreeGrafter"/>
</dbReference>
<protein>
    <recommendedName>
        <fullName evidence="3">MTTase N-terminal domain-containing protein</fullName>
    </recommendedName>
</protein>
<keyword evidence="2" id="KW-0808">Transferase</keyword>
<proteinExistence type="predicted"/>
<dbReference type="SUPFAM" id="SSF102114">
    <property type="entry name" value="Radical SAM enzymes"/>
    <property type="match status" value="1"/>
</dbReference>
<accession>X0ZYF1</accession>
<dbReference type="InterPro" id="IPR020612">
    <property type="entry name" value="Methylthiotransferase_CS"/>
</dbReference>
<evidence type="ECO:0000313" key="4">
    <source>
        <dbReference type="EMBL" id="GAG65463.1"/>
    </source>
</evidence>
<dbReference type="PROSITE" id="PS51449">
    <property type="entry name" value="MTTASE_N"/>
    <property type="match status" value="1"/>
</dbReference>
<feature type="non-terminal residue" evidence="4">
    <location>
        <position position="172"/>
    </location>
</feature>
<dbReference type="GO" id="GO:0051539">
    <property type="term" value="F:4 iron, 4 sulfur cluster binding"/>
    <property type="evidence" value="ECO:0007669"/>
    <property type="project" value="UniProtKB-KW"/>
</dbReference>
<evidence type="ECO:0000256" key="2">
    <source>
        <dbReference type="ARBA" id="ARBA00022679"/>
    </source>
</evidence>
<reference evidence="4" key="1">
    <citation type="journal article" date="2014" name="Front. Microbiol.">
        <title>High frequency of phylogenetically diverse reductive dehalogenase-homologous genes in deep subseafloor sedimentary metagenomes.</title>
        <authorList>
            <person name="Kawai M."/>
            <person name="Futagami T."/>
            <person name="Toyoda A."/>
            <person name="Takaki Y."/>
            <person name="Nishi S."/>
            <person name="Hori S."/>
            <person name="Arai W."/>
            <person name="Tsubouchi T."/>
            <person name="Morono Y."/>
            <person name="Uchiyama I."/>
            <person name="Ito T."/>
            <person name="Fujiyama A."/>
            <person name="Inagaki F."/>
            <person name="Takami H."/>
        </authorList>
    </citation>
    <scope>NUCLEOTIDE SEQUENCE</scope>
    <source>
        <strain evidence="4">Expedition CK06-06</strain>
    </source>
</reference>
<sequence length="172" mass="18921">MSTILNNSGYTSSTIEQAEFVIINTCAVKQQTENKIKSRLSELFNSSKNEVNKHFIIAGCLPHIEPKYIDVVRNLIPNFSAIIDLDNLNDLPSIFEEIKSGSSNLIYKSKGSIDKAGILINHPTGKITGIVPISEGCLGACTYCCVKNARGHLNCYNPQNVIENVKHQLKQG</sequence>
<dbReference type="PANTHER" id="PTHR11918">
    <property type="entry name" value="RADICAL SAM PROTEINS"/>
    <property type="match status" value="1"/>
</dbReference>
<dbReference type="AlphaFoldDB" id="X0ZYF1"/>
<comment type="cofactor">
    <cofactor evidence="1">
        <name>[4Fe-4S] cluster</name>
        <dbReference type="ChEBI" id="CHEBI:49883"/>
    </cofactor>
</comment>
<comment type="caution">
    <text evidence="4">The sequence shown here is derived from an EMBL/GenBank/DDBJ whole genome shotgun (WGS) entry which is preliminary data.</text>
</comment>
<dbReference type="Gene3D" id="3.40.50.12160">
    <property type="entry name" value="Methylthiotransferase, N-terminal domain"/>
    <property type="match status" value="1"/>
</dbReference>
<gene>
    <name evidence="4" type="ORF">S01H4_17886</name>
</gene>
<dbReference type="EMBL" id="BART01007901">
    <property type="protein sequence ID" value="GAG65463.1"/>
    <property type="molecule type" value="Genomic_DNA"/>
</dbReference>
<dbReference type="Gene3D" id="3.30.750.210">
    <property type="match status" value="1"/>
</dbReference>
<dbReference type="GO" id="GO:0046872">
    <property type="term" value="F:metal ion binding"/>
    <property type="evidence" value="ECO:0007669"/>
    <property type="project" value="UniProtKB-KW"/>
</dbReference>
<dbReference type="Pfam" id="PF00919">
    <property type="entry name" value="UPF0004"/>
    <property type="match status" value="1"/>
</dbReference>